<keyword evidence="14" id="KW-1185">Reference proteome</keyword>
<feature type="coiled-coil region" evidence="13">
    <location>
        <begin position="119"/>
        <end position="163"/>
    </location>
</feature>
<proteinExistence type="inferred from homology"/>
<dbReference type="PANTHER" id="PTHR13372">
    <property type="entry name" value="GEMININ"/>
    <property type="match status" value="1"/>
</dbReference>
<protein>
    <recommendedName>
        <fullName evidence="3">Multicilin</fullName>
    </recommendedName>
    <alternativeName>
        <fullName evidence="11">Multiciliate differentiation and DNA synthesis-associated cell cycle protein</fullName>
    </alternativeName>
    <alternativeName>
        <fullName evidence="12">Protein Idas</fullName>
    </alternativeName>
</protein>
<keyword evidence="9" id="KW-0539">Nucleus</keyword>
<evidence type="ECO:0000256" key="3">
    <source>
        <dbReference type="ARBA" id="ARBA00018222"/>
    </source>
</evidence>
<dbReference type="RefSeq" id="XP_006017362.2">
    <property type="nucleotide sequence ID" value="XM_006017300.2"/>
</dbReference>
<dbReference type="GO" id="GO:0030030">
    <property type="term" value="P:cell projection organization"/>
    <property type="evidence" value="ECO:0007669"/>
    <property type="project" value="UniProtKB-KW"/>
</dbReference>
<keyword evidence="10" id="KW-0131">Cell cycle</keyword>
<keyword evidence="6 13" id="KW-0175">Coiled coil</keyword>
<organism evidence="14 15">
    <name type="scientific">Alligator sinensis</name>
    <name type="common">Chinese alligator</name>
    <dbReference type="NCBI Taxonomy" id="38654"/>
    <lineage>
        <taxon>Eukaryota</taxon>
        <taxon>Metazoa</taxon>
        <taxon>Chordata</taxon>
        <taxon>Craniata</taxon>
        <taxon>Vertebrata</taxon>
        <taxon>Euteleostomi</taxon>
        <taxon>Archelosauria</taxon>
        <taxon>Archosauria</taxon>
        <taxon>Crocodylia</taxon>
        <taxon>Alligatoridae</taxon>
        <taxon>Alligatorinae</taxon>
        <taxon>Alligator</taxon>
    </lineage>
</organism>
<evidence type="ECO:0000256" key="9">
    <source>
        <dbReference type="ARBA" id="ARBA00023242"/>
    </source>
</evidence>
<dbReference type="CDD" id="cd22590">
    <property type="entry name" value="McIdas_CC"/>
    <property type="match status" value="1"/>
</dbReference>
<dbReference type="Proteomes" id="UP000189705">
    <property type="component" value="Unplaced"/>
</dbReference>
<dbReference type="InParanoid" id="A0A1U7RQW6"/>
<dbReference type="GO" id="GO:0005634">
    <property type="term" value="C:nucleus"/>
    <property type="evidence" value="ECO:0007669"/>
    <property type="project" value="UniProtKB-SubCell"/>
</dbReference>
<sequence>MPWLPLRKGQGFVRTRRVWGKGPGQTPCLQPELSFDFQEFRDAVSTFLPDPTDLMPPPLNAAGFSFPLSDGSVFSPCLQTVPGASISQPSLPGAAPAEQYWKEVADHNQRALGDALVENSQLHVTLSQKQEEITSLKEKNVQLKELASQAKQLASVLNRLMVQQAQEAPDASHPKGSVKRSLEDLFAAGQEGCEGVDEILQEISDKCHAALQTLDESKDMKRLRLQAEERQAIPLHGAFNGLETCCSQSSVKLGDSELEEGLAFRTSIKEHGTIRTLAFPQGNAFTIRTATGGYKFRWVPS</sequence>
<dbReference type="Gene3D" id="1.20.5.1180">
    <property type="entry name" value="Geminin coiled-coil domain"/>
    <property type="match status" value="1"/>
</dbReference>
<evidence type="ECO:0000256" key="5">
    <source>
        <dbReference type="ARBA" id="ARBA00023015"/>
    </source>
</evidence>
<keyword evidence="4" id="KW-0970">Cilium biogenesis/degradation</keyword>
<evidence type="ECO:0000313" key="15">
    <source>
        <dbReference type="RefSeq" id="XP_006017362.2"/>
    </source>
</evidence>
<dbReference type="GeneID" id="102384259"/>
<dbReference type="Pfam" id="PF07412">
    <property type="entry name" value="Geminin"/>
    <property type="match status" value="1"/>
</dbReference>
<dbReference type="KEGG" id="asn:102384259"/>
<keyword evidence="5" id="KW-0805">Transcription regulation</keyword>
<dbReference type="eggNOG" id="ENOG502R4B5">
    <property type="taxonomic scope" value="Eukaryota"/>
</dbReference>
<evidence type="ECO:0000256" key="12">
    <source>
        <dbReference type="ARBA" id="ARBA00033197"/>
    </source>
</evidence>
<dbReference type="InterPro" id="IPR022786">
    <property type="entry name" value="Geminin/Multicilin"/>
</dbReference>
<dbReference type="GO" id="GO:0045786">
    <property type="term" value="P:negative regulation of cell cycle"/>
    <property type="evidence" value="ECO:0007669"/>
    <property type="project" value="TreeGrafter"/>
</dbReference>
<evidence type="ECO:0000313" key="14">
    <source>
        <dbReference type="Proteomes" id="UP000189705"/>
    </source>
</evidence>
<dbReference type="SUPFAM" id="SSF111469">
    <property type="entry name" value="Geminin coiled-coil domain"/>
    <property type="match status" value="1"/>
</dbReference>
<name>A0A1U7RQW6_ALLSI</name>
<evidence type="ECO:0000256" key="2">
    <source>
        <dbReference type="ARBA" id="ARBA00007979"/>
    </source>
</evidence>
<keyword evidence="7" id="KW-0010">Activator</keyword>
<evidence type="ECO:0000256" key="1">
    <source>
        <dbReference type="ARBA" id="ARBA00004123"/>
    </source>
</evidence>
<dbReference type="PANTHER" id="PTHR13372:SF3">
    <property type="entry name" value="MULTICILIN"/>
    <property type="match status" value="1"/>
</dbReference>
<evidence type="ECO:0000256" key="7">
    <source>
        <dbReference type="ARBA" id="ARBA00023159"/>
    </source>
</evidence>
<dbReference type="GO" id="GO:0008156">
    <property type="term" value="P:negative regulation of DNA replication"/>
    <property type="evidence" value="ECO:0007669"/>
    <property type="project" value="TreeGrafter"/>
</dbReference>
<evidence type="ECO:0000256" key="8">
    <source>
        <dbReference type="ARBA" id="ARBA00023163"/>
    </source>
</evidence>
<reference evidence="15" key="1">
    <citation type="submission" date="2025-08" db="UniProtKB">
        <authorList>
            <consortium name="RefSeq"/>
        </authorList>
    </citation>
    <scope>IDENTIFICATION</scope>
</reference>
<accession>A0A1U7RQW6</accession>
<comment type="subcellular location">
    <subcellularLocation>
        <location evidence="1">Nucleus</location>
    </subcellularLocation>
</comment>
<evidence type="ECO:0000256" key="6">
    <source>
        <dbReference type="ARBA" id="ARBA00023054"/>
    </source>
</evidence>
<evidence type="ECO:0000256" key="4">
    <source>
        <dbReference type="ARBA" id="ARBA00022794"/>
    </source>
</evidence>
<gene>
    <name evidence="15" type="primary">MCIDAS</name>
</gene>
<keyword evidence="8" id="KW-0804">Transcription</keyword>
<dbReference type="AlphaFoldDB" id="A0A1U7RQW6"/>
<comment type="similarity">
    <text evidence="2">Belongs to the geminin family.</text>
</comment>
<dbReference type="FunFam" id="1.20.5.1180:FF:000001">
    <property type="entry name" value="Truncated geminin"/>
    <property type="match status" value="1"/>
</dbReference>
<dbReference type="STRING" id="38654.A0A1U7RQW6"/>
<evidence type="ECO:0000256" key="13">
    <source>
        <dbReference type="SAM" id="Coils"/>
    </source>
</evidence>
<evidence type="ECO:0000256" key="10">
    <source>
        <dbReference type="ARBA" id="ARBA00023306"/>
    </source>
</evidence>
<dbReference type="CTD" id="345643"/>
<evidence type="ECO:0000256" key="11">
    <source>
        <dbReference type="ARBA" id="ARBA00031136"/>
    </source>
</evidence>